<evidence type="ECO:0000256" key="7">
    <source>
        <dbReference type="ARBA" id="ARBA00022989"/>
    </source>
</evidence>
<keyword evidence="4" id="KW-0204">Cytolysis</keyword>
<evidence type="ECO:0000256" key="4">
    <source>
        <dbReference type="ARBA" id="ARBA00022852"/>
    </source>
</evidence>
<protein>
    <submittedName>
        <fullName evidence="10">Phage endopeptidase Rz</fullName>
    </submittedName>
</protein>
<keyword evidence="6" id="KW-0735">Signal-anchor</keyword>
<keyword evidence="5" id="KW-1043">Host membrane</keyword>
<evidence type="ECO:0000256" key="2">
    <source>
        <dbReference type="ARBA" id="ARBA00022511"/>
    </source>
</evidence>
<dbReference type="Pfam" id="PF03245">
    <property type="entry name" value="Phage_lysis"/>
    <property type="match status" value="1"/>
</dbReference>
<dbReference type="RefSeq" id="YP_009215502.1">
    <property type="nucleotide sequence ID" value="NC_028977.1"/>
</dbReference>
<evidence type="ECO:0000256" key="3">
    <source>
        <dbReference type="ARBA" id="ARBA00022692"/>
    </source>
</evidence>
<reference evidence="10 11" key="1">
    <citation type="journal article" date="2016" name="Arch. Virol.">
        <title>Complete genome sequence of novel T7-like virus vB_KpnP_KpV289 with lytic activity against Klebsiella pneumoniae.</title>
        <authorList>
            <person name="Volozhantsev N.V."/>
            <person name="Myakinina V.P."/>
            <person name="Popova A.V."/>
            <person name="Kislichkina A.A."/>
            <person name="Komisarova E.V."/>
            <person name="Knyazeva A.I."/>
            <person name="Krasilnikova V.M."/>
            <person name="Fursova N.K."/>
            <person name="Svetoch E.A."/>
        </authorList>
    </citation>
    <scope>NUCLEOTIDE SEQUENCE [LARGE SCALE GENOMIC DNA]</scope>
</reference>
<organism evidence="10 11">
    <name type="scientific">Klebsiella phage vB_KpnP_KpV289</name>
    <dbReference type="NCBI Taxonomy" id="1671396"/>
    <lineage>
        <taxon>Viruses</taxon>
        <taxon>Duplodnaviria</taxon>
        <taxon>Heunggongvirae</taxon>
        <taxon>Uroviricota</taxon>
        <taxon>Caudoviricetes</taxon>
        <taxon>Autographivirales</taxon>
        <taxon>Autotranscriptaviridae</taxon>
        <taxon>Studiervirinae</taxon>
        <taxon>Przondovirus</taxon>
        <taxon>Przondovirus KpV289</taxon>
    </lineage>
</organism>
<evidence type="ECO:0000313" key="11">
    <source>
        <dbReference type="Proteomes" id="UP000201385"/>
    </source>
</evidence>
<keyword evidence="9" id="KW-0578">Host cell lysis by virus</keyword>
<dbReference type="GO" id="GO:0044659">
    <property type="term" value="P:viral release from host cell by cytolysis"/>
    <property type="evidence" value="ECO:0007669"/>
    <property type="project" value="InterPro"/>
</dbReference>
<keyword evidence="9" id="KW-1188">Viral release from host cell</keyword>
<evidence type="ECO:0000256" key="5">
    <source>
        <dbReference type="ARBA" id="ARBA00022870"/>
    </source>
</evidence>
<keyword evidence="11" id="KW-1185">Reference proteome</keyword>
<sequence length="148" mass="16385">MLELLKRLSPVIVLVLAFSFGMHVGSVTKDNEWKEEVHNEYVTKNEARASTQREVDAVSKKYQEDYAALEGSTDRIIADLRSDNKRLRVKVKPTSVAAGPDGRCLVDGSVELHEATARSLIAITQKADLKEKALQATIRKLQGKGGEH</sequence>
<dbReference type="OrthoDB" id="12385at10239"/>
<dbReference type="InterPro" id="IPR004929">
    <property type="entry name" value="I-spanin"/>
</dbReference>
<evidence type="ECO:0000256" key="8">
    <source>
        <dbReference type="ARBA" id="ARBA00023136"/>
    </source>
</evidence>
<evidence type="ECO:0000256" key="6">
    <source>
        <dbReference type="ARBA" id="ARBA00022968"/>
    </source>
</evidence>
<keyword evidence="8" id="KW-0472">Membrane</keyword>
<keyword evidence="2" id="KW-1032">Host cell membrane</keyword>
<keyword evidence="7" id="KW-1133">Transmembrane helix</keyword>
<dbReference type="PIRSF" id="PIRSF004485">
    <property type="entry name" value="T7_18-5_prd"/>
    <property type="match status" value="1"/>
</dbReference>
<keyword evidence="3" id="KW-0812">Transmembrane</keyword>
<dbReference type="KEGG" id="vg:26641932"/>
<evidence type="ECO:0000256" key="9">
    <source>
        <dbReference type="ARBA" id="ARBA00023142"/>
    </source>
</evidence>
<dbReference type="Proteomes" id="UP000201385">
    <property type="component" value="Segment"/>
</dbReference>
<name>A0A0K2YXT4_9CAUD</name>
<dbReference type="EMBL" id="LN866626">
    <property type="protein sequence ID" value="CRN12734.1"/>
    <property type="molecule type" value="Genomic_DNA"/>
</dbReference>
<evidence type="ECO:0000313" key="10">
    <source>
        <dbReference type="EMBL" id="CRN12734.1"/>
    </source>
</evidence>
<evidence type="ECO:0000256" key="1">
    <source>
        <dbReference type="ARBA" id="ARBA00022445"/>
    </source>
</evidence>
<keyword evidence="1" id="KW-1030">Host cell inner membrane</keyword>
<dbReference type="GeneID" id="26641932"/>
<dbReference type="InterPro" id="IPR016417">
    <property type="entry name" value="I-spanin_T7likevirus"/>
</dbReference>
<proteinExistence type="predicted"/>
<accession>A0A0K2YXT4</accession>